<dbReference type="VEuPathDB" id="TriTrypDB:TM35_000661030"/>
<evidence type="ECO:0000313" key="6">
    <source>
        <dbReference type="Proteomes" id="UP000192257"/>
    </source>
</evidence>
<sequence length="793" mass="86588">MLWFFLLFSVVFLRVEAAVVQYNVETVDAAAVAALPADHWAQFNQDAFRDGNCSFVSLFDDAPYFEAINITSPFFSRDAVEWYVSSDGFLAPTPSPMCDFFCTEVALNTLFGNYQFGDTVYGGGGDWPMIGLYVVDLNPSAAQVSWSVRVLSVPGGKAGVDHVIVEYRDVPLTQTTSVNDTLTAQVEVWTNGTIVMRYKHTPTGVNASVGLVLSREERVVVDLVAHTGGVAGVRYEPVMDNCSSLVNESVCLGREGTCGWCAATKMCVATALANKSCPHISFRTQSPPLALDDDYYDVVVEQGAELVDVRALGGRELLNTSVQALRLEMGFDFPFYTVNQTSHVTNTTYLLSSGLISVFSASQECGPIWNMCPNGNYSFTIMPFVATEQWVSKTSVTYALLPERVQGDVLCKNVRCPLGLVIEVANTTAIASRVRSSNYQIYLDASGAVEFRYGLPVAARIPTGPVVDFFSFPSPFVGLFRHRVEDPATIAVPLSLVRTGTRIRFDPRGKCNDCGRNGVCDSVTYKCSCNDGFTGDFCEQCSVDHYGPRCLPCGACENKGFCDDGVNGTGSCVCPKQFSGRKCEVSCDEPFDCTGCNLRGGYCECGVCRCDTASGWGGPHCDVLLDPCRQYSFDGCEVCSNDTANKCTFCFDSMCYSALLNGGENEYTCSHTVPGEDASLCVPAVQKEMSQVDLDYIILFLLIVSAFVCSVLFVVFTRLGMRRYSLYDIHAAGASGGVPDHKPGRREREVVQAVFVQKNALKDKGRHVLGVPLKQISLQRLYESQRNAQSKRD</sequence>
<dbReference type="InterPro" id="IPR000742">
    <property type="entry name" value="EGF"/>
</dbReference>
<dbReference type="InterPro" id="IPR051830">
    <property type="entry name" value="NOTCH_homolog"/>
</dbReference>
<protein>
    <recommendedName>
        <fullName evidence="4">EGF-like domain-containing protein</fullName>
    </recommendedName>
</protein>
<feature type="transmembrane region" description="Helical" evidence="2">
    <location>
        <begin position="696"/>
        <end position="716"/>
    </location>
</feature>
<dbReference type="SMART" id="SM00181">
    <property type="entry name" value="EGF"/>
    <property type="match status" value="2"/>
</dbReference>
<keyword evidence="6" id="KW-1185">Reference proteome</keyword>
<dbReference type="GeneID" id="39990886"/>
<evidence type="ECO:0000259" key="4">
    <source>
        <dbReference type="PROSITE" id="PS50026"/>
    </source>
</evidence>
<keyword evidence="2" id="KW-0812">Transmembrane</keyword>
<evidence type="ECO:0000256" key="2">
    <source>
        <dbReference type="SAM" id="Phobius"/>
    </source>
</evidence>
<keyword evidence="3" id="KW-0732">Signal</keyword>
<keyword evidence="2" id="KW-0472">Membrane</keyword>
<proteinExistence type="predicted"/>
<accession>A0A1X0NFL6</accession>
<reference evidence="5 6" key="1">
    <citation type="submission" date="2017-03" db="EMBL/GenBank/DDBJ databases">
        <title>An alternative strategy for trypanosome survival in the mammalian bloodstream revealed through genome and transcriptome analysis of the ubiquitous bovine parasite Trypanosoma (Megatrypanum) theileri.</title>
        <authorList>
            <person name="Kelly S."/>
            <person name="Ivens A."/>
            <person name="Mott A."/>
            <person name="O'Neill E."/>
            <person name="Emms D."/>
            <person name="Macleod O."/>
            <person name="Voorheis P."/>
            <person name="Matthews J."/>
            <person name="Matthews K."/>
            <person name="Carrington M."/>
        </authorList>
    </citation>
    <scope>NUCLEOTIDE SEQUENCE [LARGE SCALE GENOMIC DNA]</scope>
    <source>
        <strain evidence="5">Edinburgh</strain>
    </source>
</reference>
<feature type="domain" description="EGF-like" evidence="4">
    <location>
        <begin position="546"/>
        <end position="584"/>
    </location>
</feature>
<dbReference type="PANTHER" id="PTHR24033">
    <property type="entry name" value="EGF-LIKE DOMAIN-CONTAINING PROTEIN"/>
    <property type="match status" value="1"/>
</dbReference>
<dbReference type="CDD" id="cd00055">
    <property type="entry name" value="EGF_Lam"/>
    <property type="match status" value="1"/>
</dbReference>
<keyword evidence="1" id="KW-1015">Disulfide bond</keyword>
<dbReference type="PROSITE" id="PS50026">
    <property type="entry name" value="EGF_3"/>
    <property type="match status" value="2"/>
</dbReference>
<organism evidence="5 6">
    <name type="scientific">Trypanosoma theileri</name>
    <dbReference type="NCBI Taxonomy" id="67003"/>
    <lineage>
        <taxon>Eukaryota</taxon>
        <taxon>Discoba</taxon>
        <taxon>Euglenozoa</taxon>
        <taxon>Kinetoplastea</taxon>
        <taxon>Metakinetoplastina</taxon>
        <taxon>Trypanosomatida</taxon>
        <taxon>Trypanosomatidae</taxon>
        <taxon>Trypanosoma</taxon>
    </lineage>
</organism>
<dbReference type="RefSeq" id="XP_028877590.1">
    <property type="nucleotide sequence ID" value="XM_029031106.1"/>
</dbReference>
<dbReference type="EMBL" id="NBCO01000066">
    <property type="protein sequence ID" value="ORC83524.1"/>
    <property type="molecule type" value="Genomic_DNA"/>
</dbReference>
<comment type="caution">
    <text evidence="5">The sequence shown here is derived from an EMBL/GenBank/DDBJ whole genome shotgun (WGS) entry which is preliminary data.</text>
</comment>
<keyword evidence="1" id="KW-0245">EGF-like domain</keyword>
<evidence type="ECO:0000256" key="1">
    <source>
        <dbReference type="PROSITE-ProRule" id="PRU00076"/>
    </source>
</evidence>
<evidence type="ECO:0000313" key="5">
    <source>
        <dbReference type="EMBL" id="ORC83524.1"/>
    </source>
</evidence>
<feature type="signal peptide" evidence="3">
    <location>
        <begin position="1"/>
        <end position="17"/>
    </location>
</feature>
<dbReference type="STRING" id="67003.A0A1X0NFL6"/>
<dbReference type="AlphaFoldDB" id="A0A1X0NFL6"/>
<name>A0A1X0NFL6_9TRYP</name>
<feature type="disulfide bond" evidence="1">
    <location>
        <begin position="529"/>
        <end position="538"/>
    </location>
</feature>
<dbReference type="OrthoDB" id="18487at2759"/>
<dbReference type="PANTHER" id="PTHR24033:SF151">
    <property type="entry name" value="NOTCH 2"/>
    <property type="match status" value="1"/>
</dbReference>
<feature type="chain" id="PRO_5013389587" description="EGF-like domain-containing protein" evidence="3">
    <location>
        <begin position="18"/>
        <end position="793"/>
    </location>
</feature>
<evidence type="ECO:0000256" key="3">
    <source>
        <dbReference type="SAM" id="SignalP"/>
    </source>
</evidence>
<feature type="disulfide bond" evidence="1">
    <location>
        <begin position="574"/>
        <end position="583"/>
    </location>
</feature>
<comment type="caution">
    <text evidence="1">Lacks conserved residue(s) required for the propagation of feature annotation.</text>
</comment>
<dbReference type="Proteomes" id="UP000192257">
    <property type="component" value="Unassembled WGS sequence"/>
</dbReference>
<gene>
    <name evidence="5" type="ORF">TM35_000661030</name>
</gene>
<feature type="domain" description="EGF-like" evidence="4">
    <location>
        <begin position="507"/>
        <end position="539"/>
    </location>
</feature>
<dbReference type="InterPro" id="IPR002049">
    <property type="entry name" value="LE_dom"/>
</dbReference>
<dbReference type="PROSITE" id="PS00022">
    <property type="entry name" value="EGF_1"/>
    <property type="match status" value="2"/>
</dbReference>
<dbReference type="Gene3D" id="2.170.300.10">
    <property type="entry name" value="Tie2 ligand-binding domain superfamily"/>
    <property type="match status" value="1"/>
</dbReference>
<keyword evidence="2" id="KW-1133">Transmembrane helix</keyword>